<feature type="non-terminal residue" evidence="2">
    <location>
        <position position="67"/>
    </location>
</feature>
<dbReference type="HOGENOM" id="CLU_2819486_0_0_1"/>
<comment type="caution">
    <text evidence="2">The sequence shown here is derived from an EMBL/GenBank/DDBJ whole genome shotgun (WGS) entry which is preliminary data.</text>
</comment>
<gene>
    <name evidence="2" type="ORF">JL09_g6904</name>
</gene>
<accession>A0A099NK55</accession>
<proteinExistence type="predicted"/>
<evidence type="ECO:0000313" key="3">
    <source>
        <dbReference type="Proteomes" id="UP000029867"/>
    </source>
</evidence>
<dbReference type="Proteomes" id="UP000029867">
    <property type="component" value="Unassembled WGS sequence"/>
</dbReference>
<dbReference type="AlphaFoldDB" id="A0A099NK55"/>
<protein>
    <submittedName>
        <fullName evidence="2">Uncharacterized protein</fullName>
    </submittedName>
</protein>
<organism evidence="2 3">
    <name type="scientific">Pichia kudriavzevii</name>
    <name type="common">Yeast</name>
    <name type="synonym">Issatchenkia orientalis</name>
    <dbReference type="NCBI Taxonomy" id="4909"/>
    <lineage>
        <taxon>Eukaryota</taxon>
        <taxon>Fungi</taxon>
        <taxon>Dikarya</taxon>
        <taxon>Ascomycota</taxon>
        <taxon>Saccharomycotina</taxon>
        <taxon>Pichiomycetes</taxon>
        <taxon>Pichiales</taxon>
        <taxon>Pichiaceae</taxon>
        <taxon>Pichia</taxon>
    </lineage>
</organism>
<dbReference type="EMBL" id="JQFK01002197">
    <property type="protein sequence ID" value="KGK32489.1"/>
    <property type="molecule type" value="Genomic_DNA"/>
</dbReference>
<evidence type="ECO:0000313" key="2">
    <source>
        <dbReference type="EMBL" id="KGK32489.1"/>
    </source>
</evidence>
<feature type="region of interest" description="Disordered" evidence="1">
    <location>
        <begin position="1"/>
        <end position="29"/>
    </location>
</feature>
<evidence type="ECO:0000256" key="1">
    <source>
        <dbReference type="SAM" id="MobiDB-lite"/>
    </source>
</evidence>
<name>A0A099NK55_PICKU</name>
<reference evidence="3" key="1">
    <citation type="journal article" date="2014" name="Microb. Cell Fact.">
        <title>Exploiting Issatchenkia orientalis SD108 for succinic acid production.</title>
        <authorList>
            <person name="Xiao H."/>
            <person name="Shao Z."/>
            <person name="Jiang Y."/>
            <person name="Dole S."/>
            <person name="Zhao H."/>
        </authorList>
    </citation>
    <scope>NUCLEOTIDE SEQUENCE [LARGE SCALE GENOMIC DNA]</scope>
    <source>
        <strain evidence="3">SD108</strain>
    </source>
</reference>
<dbReference type="VEuPathDB" id="FungiDB:C5L36_0A09765"/>
<sequence length="67" mass="7380">MVRSDSDYFSAEEASGHEPQSDINMENLNTQMDSTTSILEHNFDYQALSGALSATTLQSLKKIGQKP</sequence>